<comment type="caution">
    <text evidence="1">The sequence shown here is derived from an EMBL/GenBank/DDBJ whole genome shotgun (WGS) entry which is preliminary data.</text>
</comment>
<dbReference type="Proteomes" id="UP000265419">
    <property type="component" value="Unassembled WGS sequence"/>
</dbReference>
<reference evidence="1 2" key="1">
    <citation type="submission" date="2018-07" db="EMBL/GenBank/DDBJ databases">
        <title>Arthrobacter sp. nov., isolated from raw cow's milk with high bacterial count.</title>
        <authorList>
            <person name="Hahne J."/>
            <person name="Isele D."/>
            <person name="Lipski A."/>
        </authorList>
    </citation>
    <scope>NUCLEOTIDE SEQUENCE [LARGE SCALE GENOMIC DNA]</scope>
    <source>
        <strain evidence="1 2">JZ R-35</strain>
    </source>
</reference>
<dbReference type="AlphaFoldDB" id="A0A399JCZ3"/>
<organism evidence="1 2">
    <name type="scientific">Galactobacter valiniphilus</name>
    <dbReference type="NCBI Taxonomy" id="2676122"/>
    <lineage>
        <taxon>Bacteria</taxon>
        <taxon>Bacillati</taxon>
        <taxon>Actinomycetota</taxon>
        <taxon>Actinomycetes</taxon>
        <taxon>Micrococcales</taxon>
        <taxon>Micrococcaceae</taxon>
        <taxon>Galactobacter</taxon>
    </lineage>
</organism>
<sequence>MGSVRDARFLSGADLGRTIRVERIGYHLTGTLERVEHELGTVSFTIRRGTAEYLFEVSPHDAVTITGADA</sequence>
<proteinExistence type="predicted"/>
<accession>A0A399JCZ3</accession>
<dbReference type="EMBL" id="QQXK01000019">
    <property type="protein sequence ID" value="RII41902.1"/>
    <property type="molecule type" value="Genomic_DNA"/>
</dbReference>
<name>A0A399JCZ3_9MICC</name>
<protein>
    <submittedName>
        <fullName evidence="1">Uncharacterized protein</fullName>
    </submittedName>
</protein>
<gene>
    <name evidence="1" type="ORF">DWB68_10270</name>
</gene>
<evidence type="ECO:0000313" key="1">
    <source>
        <dbReference type="EMBL" id="RII41902.1"/>
    </source>
</evidence>
<evidence type="ECO:0000313" key="2">
    <source>
        <dbReference type="Proteomes" id="UP000265419"/>
    </source>
</evidence>
<keyword evidence="2" id="KW-1185">Reference proteome</keyword>